<evidence type="ECO:0000256" key="2">
    <source>
        <dbReference type="ARBA" id="ARBA00022679"/>
    </source>
</evidence>
<feature type="compositionally biased region" description="Basic and acidic residues" evidence="3">
    <location>
        <begin position="274"/>
        <end position="283"/>
    </location>
</feature>
<dbReference type="EMBL" id="JBHSXX010000001">
    <property type="protein sequence ID" value="MFC6870133.1"/>
    <property type="molecule type" value="Genomic_DNA"/>
</dbReference>
<organism evidence="5 6">
    <name type="scientific">Haloechinothrix salitolerans</name>
    <dbReference type="NCBI Taxonomy" id="926830"/>
    <lineage>
        <taxon>Bacteria</taxon>
        <taxon>Bacillati</taxon>
        <taxon>Actinomycetota</taxon>
        <taxon>Actinomycetes</taxon>
        <taxon>Pseudonocardiales</taxon>
        <taxon>Pseudonocardiaceae</taxon>
        <taxon>Haloechinothrix</taxon>
    </lineage>
</organism>
<evidence type="ECO:0000256" key="3">
    <source>
        <dbReference type="SAM" id="MobiDB-lite"/>
    </source>
</evidence>
<feature type="domain" description="DNA methylase N-4/N-6" evidence="4">
    <location>
        <begin position="14"/>
        <end position="93"/>
    </location>
</feature>
<sequence length="292" mass="30859">MARRSARRRPRRGQPSVVPTTVWATGQRDPSIELIERGYHLDTAADTGRIPPAVAEYAIGAYSPPGGTVLDPDCGAGTVVIEALRSGRHAIGLATTRGWRTLADANINAIRATGTATDAMVLMLTRRRDTLHTARAAGLTESINLVLTAARTAPGHDPAVLARTLTEVRPLLRPGGHVVVIAARTTTRAPLHTFGAILAAGRAAGLVPVERCVALDGKLTRDSVSDRAPRAARRQSRDTGHPIAITAHHDVVAFRCAAADTAAHPLPGSRVVRHHSDASDEYVHGMPTPRAA</sequence>
<evidence type="ECO:0000313" key="6">
    <source>
        <dbReference type="Proteomes" id="UP001596337"/>
    </source>
</evidence>
<dbReference type="Proteomes" id="UP001596337">
    <property type="component" value="Unassembled WGS sequence"/>
</dbReference>
<dbReference type="Gene3D" id="3.40.50.150">
    <property type="entry name" value="Vaccinia Virus protein VP39"/>
    <property type="match status" value="1"/>
</dbReference>
<proteinExistence type="predicted"/>
<keyword evidence="2" id="KW-0808">Transferase</keyword>
<gene>
    <name evidence="5" type="ORF">ACFQGD_23620</name>
</gene>
<evidence type="ECO:0000259" key="4">
    <source>
        <dbReference type="Pfam" id="PF01555"/>
    </source>
</evidence>
<dbReference type="Pfam" id="PF01555">
    <property type="entry name" value="N6_N4_Mtase"/>
    <property type="match status" value="1"/>
</dbReference>
<dbReference type="InterPro" id="IPR002941">
    <property type="entry name" value="DNA_methylase_N4/N6"/>
</dbReference>
<dbReference type="SUPFAM" id="SSF53335">
    <property type="entry name" value="S-adenosyl-L-methionine-dependent methyltransferases"/>
    <property type="match status" value="2"/>
</dbReference>
<protein>
    <submittedName>
        <fullName evidence="5">DNA methyltransferase</fullName>
    </submittedName>
</protein>
<evidence type="ECO:0000313" key="5">
    <source>
        <dbReference type="EMBL" id="MFC6870133.1"/>
    </source>
</evidence>
<dbReference type="GO" id="GO:0008168">
    <property type="term" value="F:methyltransferase activity"/>
    <property type="evidence" value="ECO:0007669"/>
    <property type="project" value="UniProtKB-KW"/>
</dbReference>
<evidence type="ECO:0000256" key="1">
    <source>
        <dbReference type="ARBA" id="ARBA00022603"/>
    </source>
</evidence>
<reference evidence="6" key="1">
    <citation type="journal article" date="2019" name="Int. J. Syst. Evol. Microbiol.">
        <title>The Global Catalogue of Microorganisms (GCM) 10K type strain sequencing project: providing services to taxonomists for standard genome sequencing and annotation.</title>
        <authorList>
            <consortium name="The Broad Institute Genomics Platform"/>
            <consortium name="The Broad Institute Genome Sequencing Center for Infectious Disease"/>
            <person name="Wu L."/>
            <person name="Ma J."/>
        </authorList>
    </citation>
    <scope>NUCLEOTIDE SEQUENCE [LARGE SCALE GENOMIC DNA]</scope>
    <source>
        <strain evidence="6">KCTC 32255</strain>
    </source>
</reference>
<name>A0ABW2C4R5_9PSEU</name>
<keyword evidence="6" id="KW-1185">Reference proteome</keyword>
<dbReference type="RefSeq" id="WP_345394365.1">
    <property type="nucleotide sequence ID" value="NZ_BAABLA010000021.1"/>
</dbReference>
<feature type="region of interest" description="Disordered" evidence="3">
    <location>
        <begin position="267"/>
        <end position="292"/>
    </location>
</feature>
<accession>A0ABW2C4R5</accession>
<comment type="caution">
    <text evidence="5">The sequence shown here is derived from an EMBL/GenBank/DDBJ whole genome shotgun (WGS) entry which is preliminary data.</text>
</comment>
<keyword evidence="1 5" id="KW-0489">Methyltransferase</keyword>
<dbReference type="InterPro" id="IPR029063">
    <property type="entry name" value="SAM-dependent_MTases_sf"/>
</dbReference>
<dbReference type="GO" id="GO:0032259">
    <property type="term" value="P:methylation"/>
    <property type="evidence" value="ECO:0007669"/>
    <property type="project" value="UniProtKB-KW"/>
</dbReference>